<accession>A0A285PJC7</accession>
<keyword evidence="3" id="KW-0238">DNA-binding</keyword>
<dbReference type="InterPro" id="IPR000843">
    <property type="entry name" value="HTH_LacI"/>
</dbReference>
<dbReference type="InterPro" id="IPR028082">
    <property type="entry name" value="Peripla_BP_I"/>
</dbReference>
<protein>
    <submittedName>
        <fullName evidence="6">Transcriptional regulator, LacI family</fullName>
    </submittedName>
</protein>
<evidence type="ECO:0000313" key="6">
    <source>
        <dbReference type="EMBL" id="SNZ20226.1"/>
    </source>
</evidence>
<dbReference type="InterPro" id="IPR010982">
    <property type="entry name" value="Lambda_DNA-bd_dom_sf"/>
</dbReference>
<evidence type="ECO:0000313" key="7">
    <source>
        <dbReference type="Proteomes" id="UP000219439"/>
    </source>
</evidence>
<dbReference type="PANTHER" id="PTHR30146">
    <property type="entry name" value="LACI-RELATED TRANSCRIPTIONAL REPRESSOR"/>
    <property type="match status" value="1"/>
</dbReference>
<dbReference type="CDD" id="cd06284">
    <property type="entry name" value="PBP1_LacI-like"/>
    <property type="match status" value="1"/>
</dbReference>
<dbReference type="InterPro" id="IPR046335">
    <property type="entry name" value="LacI/GalR-like_sensor"/>
</dbReference>
<keyword evidence="2" id="KW-0805">Transcription regulation</keyword>
<dbReference type="RefSeq" id="WP_097154596.1">
    <property type="nucleotide sequence ID" value="NZ_OBEL01000004.1"/>
</dbReference>
<dbReference type="Gene3D" id="1.10.260.40">
    <property type="entry name" value="lambda repressor-like DNA-binding domains"/>
    <property type="match status" value="1"/>
</dbReference>
<dbReference type="SUPFAM" id="SSF53822">
    <property type="entry name" value="Periplasmic binding protein-like I"/>
    <property type="match status" value="1"/>
</dbReference>
<organism evidence="6 7">
    <name type="scientific">Cohaesibacter gelatinilyticus</name>
    <dbReference type="NCBI Taxonomy" id="372072"/>
    <lineage>
        <taxon>Bacteria</taxon>
        <taxon>Pseudomonadati</taxon>
        <taxon>Pseudomonadota</taxon>
        <taxon>Alphaproteobacteria</taxon>
        <taxon>Hyphomicrobiales</taxon>
        <taxon>Cohaesibacteraceae</taxon>
    </lineage>
</organism>
<dbReference type="Pfam" id="PF00356">
    <property type="entry name" value="LacI"/>
    <property type="match status" value="1"/>
</dbReference>
<keyword evidence="1" id="KW-0678">Repressor</keyword>
<reference evidence="6 7" key="1">
    <citation type="submission" date="2017-09" db="EMBL/GenBank/DDBJ databases">
        <authorList>
            <person name="Ehlers B."/>
            <person name="Leendertz F.H."/>
        </authorList>
    </citation>
    <scope>NUCLEOTIDE SEQUENCE [LARGE SCALE GENOMIC DNA]</scope>
    <source>
        <strain evidence="6 7">DSM 18289</strain>
    </source>
</reference>
<evidence type="ECO:0000256" key="2">
    <source>
        <dbReference type="ARBA" id="ARBA00023015"/>
    </source>
</evidence>
<dbReference type="SUPFAM" id="SSF47413">
    <property type="entry name" value="lambda repressor-like DNA-binding domains"/>
    <property type="match status" value="1"/>
</dbReference>
<dbReference type="Gene3D" id="3.40.50.2300">
    <property type="match status" value="2"/>
</dbReference>
<keyword evidence="4" id="KW-0804">Transcription</keyword>
<dbReference type="EMBL" id="OBEL01000004">
    <property type="protein sequence ID" value="SNZ20226.1"/>
    <property type="molecule type" value="Genomic_DNA"/>
</dbReference>
<dbReference type="Pfam" id="PF13377">
    <property type="entry name" value="Peripla_BP_3"/>
    <property type="match status" value="1"/>
</dbReference>
<evidence type="ECO:0000259" key="5">
    <source>
        <dbReference type="PROSITE" id="PS50932"/>
    </source>
</evidence>
<dbReference type="GO" id="GO:0000976">
    <property type="term" value="F:transcription cis-regulatory region binding"/>
    <property type="evidence" value="ECO:0007669"/>
    <property type="project" value="TreeGrafter"/>
</dbReference>
<keyword evidence="7" id="KW-1185">Reference proteome</keyword>
<dbReference type="AlphaFoldDB" id="A0A285PJC7"/>
<dbReference type="PANTHER" id="PTHR30146:SF151">
    <property type="entry name" value="HTH-TYPE TRANSCRIPTIONAL REPRESSOR CYTR"/>
    <property type="match status" value="1"/>
</dbReference>
<feature type="domain" description="HTH lacI-type" evidence="5">
    <location>
        <begin position="8"/>
        <end position="62"/>
    </location>
</feature>
<dbReference type="CDD" id="cd01392">
    <property type="entry name" value="HTH_LacI"/>
    <property type="match status" value="1"/>
</dbReference>
<sequence length="342" mass="36826">MEKHDTRPTIQDVAQIAGVSTATVSRTLQKPELVREKTRIAVQDAVRKTGYRINSAAQNLRRNRAGSVLVIVPDIGNTFFSEILLGIEQIASEAGYTILIGDASKDGSRTEGLMDFLRNGKADGALLLNGYLPDQVISSLPTSDGGNIPVISVCEAVPEANIAHVGIDNKAAAKAAVDHLITQGHQKIAHLSGPESNILTQLRIKGYETAMREAGLGDHISILPGDFSIQSGIDVIAQLLDKPARPTALFCANDEMAMGAAFGLTQAGLKVPDDLSLMGFDDIQFARTFIPPISTIHQPRSEIGKLAMHKLLKILNGEAITQEHSNLEFSLIQRQSVRKIQT</sequence>
<dbReference type="SMART" id="SM00354">
    <property type="entry name" value="HTH_LACI"/>
    <property type="match status" value="1"/>
</dbReference>
<dbReference type="GO" id="GO:0003700">
    <property type="term" value="F:DNA-binding transcription factor activity"/>
    <property type="evidence" value="ECO:0007669"/>
    <property type="project" value="TreeGrafter"/>
</dbReference>
<proteinExistence type="predicted"/>
<dbReference type="OrthoDB" id="5171752at2"/>
<evidence type="ECO:0000256" key="3">
    <source>
        <dbReference type="ARBA" id="ARBA00023125"/>
    </source>
</evidence>
<dbReference type="PROSITE" id="PS50932">
    <property type="entry name" value="HTH_LACI_2"/>
    <property type="match status" value="1"/>
</dbReference>
<name>A0A285PJC7_9HYPH</name>
<evidence type="ECO:0000256" key="4">
    <source>
        <dbReference type="ARBA" id="ARBA00023163"/>
    </source>
</evidence>
<evidence type="ECO:0000256" key="1">
    <source>
        <dbReference type="ARBA" id="ARBA00022491"/>
    </source>
</evidence>
<dbReference type="Proteomes" id="UP000219439">
    <property type="component" value="Unassembled WGS sequence"/>
</dbReference>
<gene>
    <name evidence="6" type="ORF">SAMN06265368_3329</name>
</gene>